<gene>
    <name evidence="7" type="ORF">EDD66_101477</name>
</gene>
<dbReference type="RefSeq" id="WP_123607944.1">
    <property type="nucleotide sequence ID" value="NZ_RJVG01000001.1"/>
</dbReference>
<keyword evidence="1" id="KW-0001">2Fe-2S</keyword>
<dbReference type="AlphaFoldDB" id="A0A3N1Y3K3"/>
<feature type="domain" description="Rieske" evidence="6">
    <location>
        <begin position="411"/>
        <end position="494"/>
    </location>
</feature>
<keyword evidence="3" id="KW-0408">Iron</keyword>
<dbReference type="PRINTS" id="PR00162">
    <property type="entry name" value="RIESKE"/>
</dbReference>
<evidence type="ECO:0000256" key="4">
    <source>
        <dbReference type="ARBA" id="ARBA00023014"/>
    </source>
</evidence>
<evidence type="ECO:0000259" key="6">
    <source>
        <dbReference type="PROSITE" id="PS51296"/>
    </source>
</evidence>
<evidence type="ECO:0000256" key="5">
    <source>
        <dbReference type="ARBA" id="ARBA00023157"/>
    </source>
</evidence>
<dbReference type="InterPro" id="IPR017941">
    <property type="entry name" value="Rieske_2Fe-2S"/>
</dbReference>
<evidence type="ECO:0000256" key="2">
    <source>
        <dbReference type="ARBA" id="ARBA00022723"/>
    </source>
</evidence>
<dbReference type="InterPro" id="IPR036922">
    <property type="entry name" value="Rieske_2Fe-2S_sf"/>
</dbReference>
<evidence type="ECO:0000313" key="7">
    <source>
        <dbReference type="EMBL" id="ROR31857.1"/>
    </source>
</evidence>
<dbReference type="GO" id="GO:0051537">
    <property type="term" value="F:2 iron, 2 sulfur cluster binding"/>
    <property type="evidence" value="ECO:0007669"/>
    <property type="project" value="UniProtKB-KW"/>
</dbReference>
<accession>A0A3N1Y3K3</accession>
<keyword evidence="5" id="KW-1015">Disulfide bond</keyword>
<keyword evidence="8" id="KW-1185">Reference proteome</keyword>
<keyword evidence="2" id="KW-0479">Metal-binding</keyword>
<dbReference type="Pfam" id="PF00355">
    <property type="entry name" value="Rieske"/>
    <property type="match status" value="1"/>
</dbReference>
<dbReference type="Proteomes" id="UP000273083">
    <property type="component" value="Unassembled WGS sequence"/>
</dbReference>
<dbReference type="SUPFAM" id="SSF51905">
    <property type="entry name" value="FAD/NAD(P)-binding domain"/>
    <property type="match status" value="1"/>
</dbReference>
<dbReference type="EMBL" id="RJVG01000001">
    <property type="protein sequence ID" value="ROR31857.1"/>
    <property type="molecule type" value="Genomic_DNA"/>
</dbReference>
<dbReference type="InterPro" id="IPR006076">
    <property type="entry name" value="FAD-dep_OxRdtase"/>
</dbReference>
<dbReference type="PANTHER" id="PTHR13847">
    <property type="entry name" value="SARCOSINE DEHYDROGENASE-RELATED"/>
    <property type="match status" value="1"/>
</dbReference>
<dbReference type="GO" id="GO:0016705">
    <property type="term" value="F:oxidoreductase activity, acting on paired donors, with incorporation or reduction of molecular oxygen"/>
    <property type="evidence" value="ECO:0007669"/>
    <property type="project" value="UniProtKB-ARBA"/>
</dbReference>
<dbReference type="GO" id="GO:0004497">
    <property type="term" value="F:monooxygenase activity"/>
    <property type="evidence" value="ECO:0007669"/>
    <property type="project" value="UniProtKB-ARBA"/>
</dbReference>
<organism evidence="7 8">
    <name type="scientific">Mobilisporobacter senegalensis</name>
    <dbReference type="NCBI Taxonomy" id="1329262"/>
    <lineage>
        <taxon>Bacteria</taxon>
        <taxon>Bacillati</taxon>
        <taxon>Bacillota</taxon>
        <taxon>Clostridia</taxon>
        <taxon>Lachnospirales</taxon>
        <taxon>Lachnospiraceae</taxon>
        <taxon>Mobilisporobacter</taxon>
    </lineage>
</organism>
<dbReference type="InterPro" id="IPR036188">
    <property type="entry name" value="FAD/NAD-bd_sf"/>
</dbReference>
<dbReference type="Gene3D" id="2.102.10.10">
    <property type="entry name" value="Rieske [2Fe-2S] iron-sulphur domain"/>
    <property type="match status" value="1"/>
</dbReference>
<dbReference type="GO" id="GO:0046872">
    <property type="term" value="F:metal ion binding"/>
    <property type="evidence" value="ECO:0007669"/>
    <property type="project" value="UniProtKB-KW"/>
</dbReference>
<dbReference type="Gene3D" id="3.30.9.10">
    <property type="entry name" value="D-Amino Acid Oxidase, subunit A, domain 2"/>
    <property type="match status" value="1"/>
</dbReference>
<dbReference type="SUPFAM" id="SSF50022">
    <property type="entry name" value="ISP domain"/>
    <property type="match status" value="1"/>
</dbReference>
<evidence type="ECO:0000256" key="3">
    <source>
        <dbReference type="ARBA" id="ARBA00023004"/>
    </source>
</evidence>
<reference evidence="7 8" key="1">
    <citation type="submission" date="2018-11" db="EMBL/GenBank/DDBJ databases">
        <title>Genomic Encyclopedia of Type Strains, Phase IV (KMG-IV): sequencing the most valuable type-strain genomes for metagenomic binning, comparative biology and taxonomic classification.</title>
        <authorList>
            <person name="Goeker M."/>
        </authorList>
    </citation>
    <scope>NUCLEOTIDE SEQUENCE [LARGE SCALE GENOMIC DNA]</scope>
    <source>
        <strain evidence="7 8">DSM 26537</strain>
    </source>
</reference>
<dbReference type="Pfam" id="PF01266">
    <property type="entry name" value="DAO"/>
    <property type="match status" value="1"/>
</dbReference>
<dbReference type="InterPro" id="IPR005805">
    <property type="entry name" value="Rieske_Fe-S_prot_C"/>
</dbReference>
<comment type="caution">
    <text evidence="7">The sequence shown here is derived from an EMBL/GenBank/DDBJ whole genome shotgun (WGS) entry which is preliminary data.</text>
</comment>
<protein>
    <submittedName>
        <fullName evidence="7">Glycine/D-amino acid oxidase-like deaminating enzyme</fullName>
    </submittedName>
</protein>
<dbReference type="GO" id="GO:0016020">
    <property type="term" value="C:membrane"/>
    <property type="evidence" value="ECO:0007669"/>
    <property type="project" value="InterPro"/>
</dbReference>
<sequence length="494" mass="55848">MKSVWSDEVSFEKKESLEQDIKVDTVVIGAGIAGILTGYLLQEQGIEVIIIEGNQIASGVTKNTTAKITSQHDLIYHKLIDQIGVDQATWYAFANQKAIETYKEIISKENIDCEFEEKSSYIYSRENQEIIEQEVEAASRVGILADFVAGLQLPFDTKAAIRFNGQAQFNPLKFLLPLSKKLTIYENTLAVHVEKNTVYTSKAKIVAKHIIVATHYPFINIPGYYFMRMHQERSYVIALECGEGDPEKLVFDSMREEWNLDGMYLDADKDGYSFRTYKNLLLLGGSGHRTGENHIGGCYERLREKAREWYPNARERYHWSAQDCMTLDSIPYIGLYSSSTPNMYVATGFKKWGMTSSMVSAMIIRDRICGNENDYMEVFSPQRFHLSASATNLMKDGAKSVAGLTKGMLKIPKEKLEELPSGHGGIVEYEGEKYGVYKDEEGECFFVSAKCAHLGCQLEWNPDELTWDCPCHGSRYDIRGKVISNPAINDIGIE</sequence>
<dbReference type="GO" id="GO:0005737">
    <property type="term" value="C:cytoplasm"/>
    <property type="evidence" value="ECO:0007669"/>
    <property type="project" value="TreeGrafter"/>
</dbReference>
<dbReference type="PROSITE" id="PS51296">
    <property type="entry name" value="RIESKE"/>
    <property type="match status" value="1"/>
</dbReference>
<dbReference type="OrthoDB" id="9767869at2"/>
<proteinExistence type="predicted"/>
<keyword evidence="4" id="KW-0411">Iron-sulfur</keyword>
<evidence type="ECO:0000313" key="8">
    <source>
        <dbReference type="Proteomes" id="UP000273083"/>
    </source>
</evidence>
<dbReference type="PANTHER" id="PTHR13847:SF274">
    <property type="entry name" value="RIESKE 2FE-2S IRON-SULFUR PROTEIN YHFW-RELATED"/>
    <property type="match status" value="1"/>
</dbReference>
<name>A0A3N1Y3K3_9FIRM</name>
<dbReference type="Gene3D" id="3.50.50.60">
    <property type="entry name" value="FAD/NAD(P)-binding domain"/>
    <property type="match status" value="1"/>
</dbReference>
<evidence type="ECO:0000256" key="1">
    <source>
        <dbReference type="ARBA" id="ARBA00022714"/>
    </source>
</evidence>